<proteinExistence type="predicted"/>
<organism evidence="2 3">
    <name type="scientific">Eumeta variegata</name>
    <name type="common">Bagworm moth</name>
    <name type="synonym">Eumeta japonica</name>
    <dbReference type="NCBI Taxonomy" id="151549"/>
    <lineage>
        <taxon>Eukaryota</taxon>
        <taxon>Metazoa</taxon>
        <taxon>Ecdysozoa</taxon>
        <taxon>Arthropoda</taxon>
        <taxon>Hexapoda</taxon>
        <taxon>Insecta</taxon>
        <taxon>Pterygota</taxon>
        <taxon>Neoptera</taxon>
        <taxon>Endopterygota</taxon>
        <taxon>Lepidoptera</taxon>
        <taxon>Glossata</taxon>
        <taxon>Ditrysia</taxon>
        <taxon>Tineoidea</taxon>
        <taxon>Psychidae</taxon>
        <taxon>Oiketicinae</taxon>
        <taxon>Eumeta</taxon>
    </lineage>
</organism>
<evidence type="ECO:0000256" key="1">
    <source>
        <dbReference type="SAM" id="MobiDB-lite"/>
    </source>
</evidence>
<accession>A0A4C2A170</accession>
<comment type="caution">
    <text evidence="2">The sequence shown here is derived from an EMBL/GenBank/DDBJ whole genome shotgun (WGS) entry which is preliminary data.</text>
</comment>
<reference evidence="2 3" key="1">
    <citation type="journal article" date="2019" name="Commun. Biol.">
        <title>The bagworm genome reveals a unique fibroin gene that provides high tensile strength.</title>
        <authorList>
            <person name="Kono N."/>
            <person name="Nakamura H."/>
            <person name="Ohtoshi R."/>
            <person name="Tomita M."/>
            <person name="Numata K."/>
            <person name="Arakawa K."/>
        </authorList>
    </citation>
    <scope>NUCLEOTIDE SEQUENCE [LARGE SCALE GENOMIC DNA]</scope>
</reference>
<sequence>MNEINAYYHPPLTRTQSTHQVYQRPAVNVEGQINKCSVRSKKLNYKKLKFTVRAGRAGRGAGGGPSRQTPMNKELKERRTFQVMKMESLKWGFFCGIFFLLGGNK</sequence>
<gene>
    <name evidence="2" type="ORF">EVAR_69139_1</name>
</gene>
<protein>
    <submittedName>
        <fullName evidence="2">Uncharacterized protein</fullName>
    </submittedName>
</protein>
<dbReference type="AlphaFoldDB" id="A0A4C2A170"/>
<dbReference type="Proteomes" id="UP000299102">
    <property type="component" value="Unassembled WGS sequence"/>
</dbReference>
<feature type="region of interest" description="Disordered" evidence="1">
    <location>
        <begin position="56"/>
        <end position="75"/>
    </location>
</feature>
<keyword evidence="3" id="KW-1185">Reference proteome</keyword>
<evidence type="ECO:0000313" key="3">
    <source>
        <dbReference type="Proteomes" id="UP000299102"/>
    </source>
</evidence>
<name>A0A4C2A170_EUMVA</name>
<evidence type="ECO:0000313" key="2">
    <source>
        <dbReference type="EMBL" id="GBP93502.1"/>
    </source>
</evidence>
<dbReference type="EMBL" id="BGZK01002386">
    <property type="protein sequence ID" value="GBP93502.1"/>
    <property type="molecule type" value="Genomic_DNA"/>
</dbReference>